<dbReference type="Gene3D" id="3.90.1750.20">
    <property type="entry name" value="Putative Large Serine Recombinase, Chain B, Domain 2"/>
    <property type="match status" value="1"/>
</dbReference>
<proteinExistence type="predicted"/>
<dbReference type="Proteomes" id="UP000183287">
    <property type="component" value="Unassembled WGS sequence"/>
</dbReference>
<dbReference type="RefSeq" id="WP_218152128.1">
    <property type="nucleotide sequence ID" value="NZ_FOUB01000062.1"/>
</dbReference>
<sequence length="172" mass="19476">MIAFLAKLPLLPNEREAKIIRHVFQRFVELGSSTMLVKGLKLDGVISKSWTTQNGKVREGKLIDKSLIYKVLNNRTYLGELRHKEQSYQAEHSSSEHEMWDKVHAILATNGPVRSNDTRAKLPYLLKSIVFGSNGRALSHHGTRLRKMAAATALTFRNGMPRSTLVHLNFRA</sequence>
<evidence type="ECO:0000313" key="2">
    <source>
        <dbReference type="EMBL" id="SFM86063.1"/>
    </source>
</evidence>
<accession>A0A1I4UBI8</accession>
<feature type="domain" description="Recombinase" evidence="1">
    <location>
        <begin position="15"/>
        <end position="106"/>
    </location>
</feature>
<dbReference type="InterPro" id="IPR011109">
    <property type="entry name" value="DNA_bind_recombinase_dom"/>
</dbReference>
<protein>
    <submittedName>
        <fullName evidence="2">Recombinase</fullName>
    </submittedName>
</protein>
<evidence type="ECO:0000313" key="3">
    <source>
        <dbReference type="Proteomes" id="UP000183287"/>
    </source>
</evidence>
<dbReference type="Pfam" id="PF07508">
    <property type="entry name" value="Recombinase"/>
    <property type="match status" value="1"/>
</dbReference>
<keyword evidence="3" id="KW-1185">Reference proteome</keyword>
<dbReference type="AlphaFoldDB" id="A0A1I4UBI8"/>
<reference evidence="3" key="1">
    <citation type="submission" date="2016-10" db="EMBL/GenBank/DDBJ databases">
        <authorList>
            <person name="Varghese N."/>
            <person name="Submissions S."/>
        </authorList>
    </citation>
    <scope>NUCLEOTIDE SEQUENCE [LARGE SCALE GENOMIC DNA]</scope>
    <source>
        <strain evidence="3">Nm44</strain>
    </source>
</reference>
<dbReference type="GO" id="GO:0003677">
    <property type="term" value="F:DNA binding"/>
    <property type="evidence" value="ECO:0007669"/>
    <property type="project" value="InterPro"/>
</dbReference>
<dbReference type="GO" id="GO:0000150">
    <property type="term" value="F:DNA strand exchange activity"/>
    <property type="evidence" value="ECO:0007669"/>
    <property type="project" value="InterPro"/>
</dbReference>
<dbReference type="EMBL" id="FOUB01000062">
    <property type="protein sequence ID" value="SFM86063.1"/>
    <property type="molecule type" value="Genomic_DNA"/>
</dbReference>
<dbReference type="InterPro" id="IPR038109">
    <property type="entry name" value="DNA_bind_recomb_sf"/>
</dbReference>
<organism evidence="2 3">
    <name type="scientific">Nitrosomonas communis</name>
    <dbReference type="NCBI Taxonomy" id="44574"/>
    <lineage>
        <taxon>Bacteria</taxon>
        <taxon>Pseudomonadati</taxon>
        <taxon>Pseudomonadota</taxon>
        <taxon>Betaproteobacteria</taxon>
        <taxon>Nitrosomonadales</taxon>
        <taxon>Nitrosomonadaceae</taxon>
        <taxon>Nitrosomonas</taxon>
    </lineage>
</organism>
<evidence type="ECO:0000259" key="1">
    <source>
        <dbReference type="Pfam" id="PF07508"/>
    </source>
</evidence>
<name>A0A1I4UBI8_9PROT</name>
<gene>
    <name evidence="2" type="ORF">SAMN05421863_10629</name>
</gene>